<keyword evidence="4" id="KW-0325">Glycoprotein</keyword>
<evidence type="ECO:0000313" key="15">
    <source>
        <dbReference type="Proteomes" id="UP001465976"/>
    </source>
</evidence>
<keyword evidence="3" id="KW-1003">Cell membrane</keyword>
<comment type="subcellular location">
    <subcellularLocation>
        <location evidence="2">Cell membrane</location>
        <topology evidence="2">Lipid-anchor</topology>
        <topology evidence="2">GPI-anchor</topology>
    </subcellularLocation>
</comment>
<dbReference type="SUPFAM" id="SSF88713">
    <property type="entry name" value="Glycoside hydrolase/deacetylase"/>
    <property type="match status" value="1"/>
</dbReference>
<dbReference type="Proteomes" id="UP001465976">
    <property type="component" value="Unassembled WGS sequence"/>
</dbReference>
<keyword evidence="5" id="KW-0479">Metal-binding</keyword>
<keyword evidence="15" id="KW-1185">Reference proteome</keyword>
<dbReference type="InterPro" id="IPR011330">
    <property type="entry name" value="Glyco_hydro/deAcase_b/a-brl"/>
</dbReference>
<keyword evidence="4" id="KW-0336">GPI-anchor</keyword>
<sequence length="258" mass="29070">MAYARLLLLLPLALQLLCSTATTVPATQVEVSPRAAAQVLSECTQPNTIALTFDDGPYKYLTQFVDLLDAHGAKGTFFFNGNNYDCIYNDKRVKDLQYAYGRGHQVASHTWHHSDLGKIKNETKMNDEFSRTEEALNKILGVDVAMTRPPFGSYNDLTRDVAAKRRQSLITWDLDTRDADGASYNYSINEYEKAAKKNLKNILALNHEPYETTLNKVIPRALELFQGKYKFVTVAECLGMEAYHSVGTPSPRDKSWKC</sequence>
<evidence type="ECO:0000256" key="5">
    <source>
        <dbReference type="ARBA" id="ARBA00022723"/>
    </source>
</evidence>
<proteinExistence type="predicted"/>
<reference evidence="14 15" key="1">
    <citation type="submission" date="2024-02" db="EMBL/GenBank/DDBJ databases">
        <title>A draft genome for the cacao thread blight pathogen Marasmius crinis-equi.</title>
        <authorList>
            <person name="Cohen S.P."/>
            <person name="Baruah I.K."/>
            <person name="Amoako-Attah I."/>
            <person name="Bukari Y."/>
            <person name="Meinhardt L.W."/>
            <person name="Bailey B.A."/>
        </authorList>
    </citation>
    <scope>NUCLEOTIDE SEQUENCE [LARGE SCALE GENOMIC DNA]</scope>
    <source>
        <strain evidence="14 15">GH-76</strain>
    </source>
</reference>
<gene>
    <name evidence="14" type="ORF">V5O48_002924</name>
</gene>
<comment type="cofactor">
    <cofactor evidence="1">
        <name>Co(2+)</name>
        <dbReference type="ChEBI" id="CHEBI:48828"/>
    </cofactor>
</comment>
<feature type="signal peptide" evidence="12">
    <location>
        <begin position="1"/>
        <end position="21"/>
    </location>
</feature>
<feature type="chain" id="PRO_5046420887" description="NodB homology domain-containing protein" evidence="12">
    <location>
        <begin position="22"/>
        <end position="258"/>
    </location>
</feature>
<evidence type="ECO:0000313" key="14">
    <source>
        <dbReference type="EMBL" id="KAL0579082.1"/>
    </source>
</evidence>
<dbReference type="Pfam" id="PF01522">
    <property type="entry name" value="Polysacc_deac_1"/>
    <property type="match status" value="1"/>
</dbReference>
<evidence type="ECO:0000259" key="13">
    <source>
        <dbReference type="PROSITE" id="PS51677"/>
    </source>
</evidence>
<feature type="domain" description="NodB homology" evidence="13">
    <location>
        <begin position="47"/>
        <end position="234"/>
    </location>
</feature>
<evidence type="ECO:0000256" key="9">
    <source>
        <dbReference type="ARBA" id="ARBA00023277"/>
    </source>
</evidence>
<evidence type="ECO:0000256" key="3">
    <source>
        <dbReference type="ARBA" id="ARBA00022475"/>
    </source>
</evidence>
<evidence type="ECO:0000256" key="12">
    <source>
        <dbReference type="SAM" id="SignalP"/>
    </source>
</evidence>
<evidence type="ECO:0000256" key="8">
    <source>
        <dbReference type="ARBA" id="ARBA00023136"/>
    </source>
</evidence>
<evidence type="ECO:0000256" key="10">
    <source>
        <dbReference type="ARBA" id="ARBA00023288"/>
    </source>
</evidence>
<protein>
    <recommendedName>
        <fullName evidence="13">NodB homology domain-containing protein</fullName>
    </recommendedName>
</protein>
<dbReference type="PANTHER" id="PTHR46471">
    <property type="entry name" value="CHITIN DEACETYLASE"/>
    <property type="match status" value="1"/>
</dbReference>
<evidence type="ECO:0000256" key="7">
    <source>
        <dbReference type="ARBA" id="ARBA00022801"/>
    </source>
</evidence>
<evidence type="ECO:0000256" key="11">
    <source>
        <dbReference type="ARBA" id="ARBA00023316"/>
    </source>
</evidence>
<dbReference type="Gene3D" id="3.20.20.370">
    <property type="entry name" value="Glycoside hydrolase/deacetylase"/>
    <property type="match status" value="1"/>
</dbReference>
<dbReference type="EMBL" id="JBAHYK010000072">
    <property type="protein sequence ID" value="KAL0579082.1"/>
    <property type="molecule type" value="Genomic_DNA"/>
</dbReference>
<evidence type="ECO:0000256" key="2">
    <source>
        <dbReference type="ARBA" id="ARBA00004609"/>
    </source>
</evidence>
<name>A0ABR3FUT2_9AGAR</name>
<dbReference type="PANTHER" id="PTHR46471:SF2">
    <property type="entry name" value="CHITIN DEACETYLASE-RELATED"/>
    <property type="match status" value="1"/>
</dbReference>
<dbReference type="PROSITE" id="PS51677">
    <property type="entry name" value="NODB"/>
    <property type="match status" value="1"/>
</dbReference>
<keyword evidence="8" id="KW-0472">Membrane</keyword>
<dbReference type="InterPro" id="IPR002509">
    <property type="entry name" value="NODB_dom"/>
</dbReference>
<evidence type="ECO:0000256" key="6">
    <source>
        <dbReference type="ARBA" id="ARBA00022729"/>
    </source>
</evidence>
<evidence type="ECO:0000256" key="1">
    <source>
        <dbReference type="ARBA" id="ARBA00001941"/>
    </source>
</evidence>
<evidence type="ECO:0000256" key="4">
    <source>
        <dbReference type="ARBA" id="ARBA00022622"/>
    </source>
</evidence>
<keyword evidence="10" id="KW-0449">Lipoprotein</keyword>
<accession>A0ABR3FUT2</accession>
<comment type="caution">
    <text evidence="14">The sequence shown here is derived from an EMBL/GenBank/DDBJ whole genome shotgun (WGS) entry which is preliminary data.</text>
</comment>
<keyword evidence="11" id="KW-0961">Cell wall biogenesis/degradation</keyword>
<keyword evidence="9" id="KW-0119">Carbohydrate metabolism</keyword>
<keyword evidence="6 12" id="KW-0732">Signal</keyword>
<organism evidence="14 15">
    <name type="scientific">Marasmius crinis-equi</name>
    <dbReference type="NCBI Taxonomy" id="585013"/>
    <lineage>
        <taxon>Eukaryota</taxon>
        <taxon>Fungi</taxon>
        <taxon>Dikarya</taxon>
        <taxon>Basidiomycota</taxon>
        <taxon>Agaricomycotina</taxon>
        <taxon>Agaricomycetes</taxon>
        <taxon>Agaricomycetidae</taxon>
        <taxon>Agaricales</taxon>
        <taxon>Marasmiineae</taxon>
        <taxon>Marasmiaceae</taxon>
        <taxon>Marasmius</taxon>
    </lineage>
</organism>
<keyword evidence="7" id="KW-0378">Hydrolase</keyword>